<protein>
    <submittedName>
        <fullName evidence="3">Uncharacterized protein</fullName>
    </submittedName>
</protein>
<dbReference type="AlphaFoldDB" id="A0A8T0FNA4"/>
<keyword evidence="4" id="KW-1185">Reference proteome</keyword>
<feature type="region of interest" description="Disordered" evidence="2">
    <location>
        <begin position="502"/>
        <end position="552"/>
    </location>
</feature>
<proteinExistence type="predicted"/>
<evidence type="ECO:0000256" key="1">
    <source>
        <dbReference type="SAM" id="Coils"/>
    </source>
</evidence>
<dbReference type="EMBL" id="JABXBU010000011">
    <property type="protein sequence ID" value="KAF8790880.1"/>
    <property type="molecule type" value="Genomic_DNA"/>
</dbReference>
<feature type="region of interest" description="Disordered" evidence="2">
    <location>
        <begin position="299"/>
        <end position="326"/>
    </location>
</feature>
<accession>A0A8T0FNA4</accession>
<feature type="coiled-coil region" evidence="1">
    <location>
        <begin position="343"/>
        <end position="370"/>
    </location>
</feature>
<dbReference type="Proteomes" id="UP000807504">
    <property type="component" value="Unassembled WGS sequence"/>
</dbReference>
<sequence>METASDDCPTGILIDIDLQTEVLSYTRNENKKSQVVKNKKEKNIVADTGSSHPWTSYCLMDQSPLKPPPILQRNICFTPKSNWKTPSPKSMKIISREASRIVDQLYSSPINCSEAMICDEVFPAVKSLDDACFDEDHIKPRNLFATNVTFTHENVDRSNPDSFNLAECTVSDISSSKSVAVLDEKLSAVVLQSDRKSPIEHDSISEKIIASVVPENAPSQESYDKFCVNDKNKVKFVTCAVNSSSVNPEYANVSSDKLLAPESEVTIHKKMPVVTKGFGFKTSLKTYAEENVLQANGTRQPKYGGKFSKTEKSCSSSEDGTKETKVRKNQILKDESILTQSSKKNITAKYQGLEKKKDKENQNLEDHFSENMVRKAETFLQKSNIVRSQSLFCKQDRLCKTEKLLETPTVVSSVRRFNSFHAGSSRNAIPTAEKKIPTTCSSSRVLKPKMSLNQVSSNGIEYSTPLQFGKYSQNFKNTDLSATNPMRRKSLAFNSNVSLIVSNKKNSQNDQHSITKKPAETSSNRLGFGKKLNVPSSHPKLKNDSLSRKLFP</sequence>
<name>A0A8T0FNA4_ARGBR</name>
<reference evidence="3" key="2">
    <citation type="submission" date="2020-06" db="EMBL/GenBank/DDBJ databases">
        <authorList>
            <person name="Sheffer M."/>
        </authorList>
    </citation>
    <scope>NUCLEOTIDE SEQUENCE</scope>
</reference>
<comment type="caution">
    <text evidence="3">The sequence shown here is derived from an EMBL/GenBank/DDBJ whole genome shotgun (WGS) entry which is preliminary data.</text>
</comment>
<feature type="compositionally biased region" description="Basic and acidic residues" evidence="2">
    <location>
        <begin position="541"/>
        <end position="552"/>
    </location>
</feature>
<reference evidence="3" key="1">
    <citation type="journal article" date="2020" name="bioRxiv">
        <title>Chromosome-level reference genome of the European wasp spider Argiope bruennichi: a resource for studies on range expansion and evolutionary adaptation.</title>
        <authorList>
            <person name="Sheffer M.M."/>
            <person name="Hoppe A."/>
            <person name="Krehenwinkel H."/>
            <person name="Uhl G."/>
            <person name="Kuss A.W."/>
            <person name="Jensen L."/>
            <person name="Jensen C."/>
            <person name="Gillespie R.G."/>
            <person name="Hoff K.J."/>
            <person name="Prost S."/>
        </authorList>
    </citation>
    <scope>NUCLEOTIDE SEQUENCE</scope>
</reference>
<feature type="compositionally biased region" description="Polar residues" evidence="2">
    <location>
        <begin position="502"/>
        <end position="512"/>
    </location>
</feature>
<evidence type="ECO:0000313" key="4">
    <source>
        <dbReference type="Proteomes" id="UP000807504"/>
    </source>
</evidence>
<organism evidence="3 4">
    <name type="scientific">Argiope bruennichi</name>
    <name type="common">Wasp spider</name>
    <name type="synonym">Aranea bruennichi</name>
    <dbReference type="NCBI Taxonomy" id="94029"/>
    <lineage>
        <taxon>Eukaryota</taxon>
        <taxon>Metazoa</taxon>
        <taxon>Ecdysozoa</taxon>
        <taxon>Arthropoda</taxon>
        <taxon>Chelicerata</taxon>
        <taxon>Arachnida</taxon>
        <taxon>Araneae</taxon>
        <taxon>Araneomorphae</taxon>
        <taxon>Entelegynae</taxon>
        <taxon>Araneoidea</taxon>
        <taxon>Araneidae</taxon>
        <taxon>Argiope</taxon>
    </lineage>
</organism>
<evidence type="ECO:0000256" key="2">
    <source>
        <dbReference type="SAM" id="MobiDB-lite"/>
    </source>
</evidence>
<gene>
    <name evidence="3" type="ORF">HNY73_005832</name>
</gene>
<keyword evidence="1" id="KW-0175">Coiled coil</keyword>
<evidence type="ECO:0000313" key="3">
    <source>
        <dbReference type="EMBL" id="KAF8790880.1"/>
    </source>
</evidence>